<name>A0AAE8Y201_9CAUD</name>
<keyword evidence="2" id="KW-1185">Reference proteome</keyword>
<protein>
    <submittedName>
        <fullName evidence="1">Uncharacterized protein</fullName>
    </submittedName>
</protein>
<gene>
    <name evidence="1" type="ORF">HRTV-28_gp50</name>
</gene>
<evidence type="ECO:0000313" key="2">
    <source>
        <dbReference type="Proteomes" id="UP000827176"/>
    </source>
</evidence>
<accession>A0AAE8Y201</accession>
<sequence>MNDTCRMLGCENEPGTADTDTTYRSGRFCSPSCDVTYEKRRADARDAERSDRR</sequence>
<proteinExistence type="predicted"/>
<dbReference type="EMBL" id="MZ334528">
    <property type="protein sequence ID" value="UBF23488.1"/>
    <property type="molecule type" value="Genomic_DNA"/>
</dbReference>
<evidence type="ECO:0000313" key="1">
    <source>
        <dbReference type="EMBL" id="UBF23488.1"/>
    </source>
</evidence>
<reference evidence="1" key="1">
    <citation type="submission" date="2021-05" db="EMBL/GenBank/DDBJ databases">
        <title>Diversity, taxonomy and evolution of archaeal viruses of the class Caudoviricetes.</title>
        <authorList>
            <person name="Liu Y."/>
            <person name="Demina T.A."/>
            <person name="Roux S."/>
            <person name="Aiewsakun P."/>
            <person name="Kazlauskas D."/>
            <person name="Simmonds P."/>
            <person name="Prangishvili D."/>
            <person name="Oksanen H.M."/>
            <person name="Krupovic M."/>
        </authorList>
    </citation>
    <scope>NUCLEOTIDE SEQUENCE</scope>
    <source>
        <strain evidence="1">HRTV-28/28</strain>
    </source>
</reference>
<organism evidence="1 2">
    <name type="scientific">Halorubrum tailed virus 28</name>
    <dbReference type="NCBI Taxonomy" id="2878009"/>
    <lineage>
        <taxon>Viruses</taxon>
        <taxon>Duplodnaviria</taxon>
        <taxon>Heunggongvirae</taxon>
        <taxon>Uroviricota</taxon>
        <taxon>Caudoviricetes</taxon>
        <taxon>Suolaviridae</taxon>
        <taxon>Pormufvirus</taxon>
        <taxon>Pormufvirus salinum</taxon>
        <taxon>Pormufvirus HRTV28</taxon>
    </lineage>
</organism>
<dbReference type="Proteomes" id="UP000827176">
    <property type="component" value="Segment"/>
</dbReference>